<dbReference type="OrthoDB" id="7873775at2"/>
<dbReference type="EMBL" id="FOEP01000004">
    <property type="protein sequence ID" value="SEQ16240.1"/>
    <property type="molecule type" value="Genomic_DNA"/>
</dbReference>
<dbReference type="RefSeq" id="WP_090269479.1">
    <property type="nucleotide sequence ID" value="NZ_FOEP01000004.1"/>
</dbReference>
<reference evidence="1 2" key="1">
    <citation type="submission" date="2016-10" db="EMBL/GenBank/DDBJ databases">
        <authorList>
            <person name="de Groot N.N."/>
        </authorList>
    </citation>
    <scope>NUCLEOTIDE SEQUENCE [LARGE SCALE GENOMIC DNA]</scope>
    <source>
        <strain evidence="1 2">DSM 22007</strain>
    </source>
</reference>
<sequence length="126" mass="14005">MDHITLLRPDEAVRLDSDQLGELYDQLGEAGAEDVVCRAMEELAARLTHAERLYRSEEQAEMRKNVRSLVGISEQIGMWSLARAAQNVINCIDAADRVALAATLARLLRIGEQSLSAVWDLQDLSI</sequence>
<organism evidence="1 2">
    <name type="scientific">Thalassovita taeanensis</name>
    <dbReference type="NCBI Taxonomy" id="657014"/>
    <lineage>
        <taxon>Bacteria</taxon>
        <taxon>Pseudomonadati</taxon>
        <taxon>Pseudomonadota</taxon>
        <taxon>Alphaproteobacteria</taxon>
        <taxon>Rhodobacterales</taxon>
        <taxon>Roseobacteraceae</taxon>
        <taxon>Thalassovita</taxon>
    </lineage>
</organism>
<dbReference type="SUPFAM" id="SSF47226">
    <property type="entry name" value="Histidine-containing phosphotransfer domain, HPT domain"/>
    <property type="match status" value="1"/>
</dbReference>
<dbReference type="InterPro" id="IPR036641">
    <property type="entry name" value="HPT_dom_sf"/>
</dbReference>
<accession>A0A1H9DRY3</accession>
<keyword evidence="2" id="KW-1185">Reference proteome</keyword>
<gene>
    <name evidence="1" type="ORF">SAMN04488092_104259</name>
</gene>
<dbReference type="Proteomes" id="UP000198634">
    <property type="component" value="Unassembled WGS sequence"/>
</dbReference>
<dbReference type="STRING" id="657014.SAMN04488092_104259"/>
<name>A0A1H9DRY3_9RHOB</name>
<protein>
    <submittedName>
        <fullName evidence="1">Uncharacterized protein</fullName>
    </submittedName>
</protein>
<proteinExistence type="predicted"/>
<dbReference type="AlphaFoldDB" id="A0A1H9DRY3"/>
<evidence type="ECO:0000313" key="2">
    <source>
        <dbReference type="Proteomes" id="UP000198634"/>
    </source>
</evidence>
<dbReference type="GO" id="GO:0000160">
    <property type="term" value="P:phosphorelay signal transduction system"/>
    <property type="evidence" value="ECO:0007669"/>
    <property type="project" value="InterPro"/>
</dbReference>
<evidence type="ECO:0000313" key="1">
    <source>
        <dbReference type="EMBL" id="SEQ16240.1"/>
    </source>
</evidence>
<dbReference type="Gene3D" id="1.20.120.160">
    <property type="entry name" value="HPT domain"/>
    <property type="match status" value="1"/>
</dbReference>